<evidence type="ECO:0000256" key="5">
    <source>
        <dbReference type="SAM" id="SignalP"/>
    </source>
</evidence>
<dbReference type="AlphaFoldDB" id="A0A4R2L5G5"/>
<dbReference type="Proteomes" id="UP000295765">
    <property type="component" value="Unassembled WGS sequence"/>
</dbReference>
<evidence type="ECO:0000256" key="2">
    <source>
        <dbReference type="ARBA" id="ARBA00022448"/>
    </source>
</evidence>
<evidence type="ECO:0000259" key="6">
    <source>
        <dbReference type="SMART" id="SM00062"/>
    </source>
</evidence>
<dbReference type="InterPro" id="IPR001638">
    <property type="entry name" value="Solute-binding_3/MltF_N"/>
</dbReference>
<evidence type="ECO:0000313" key="8">
    <source>
        <dbReference type="Proteomes" id="UP000295765"/>
    </source>
</evidence>
<sequence>MHHTIRTSVAALLAAYALGQAGAALAGETFDTVKKRGTLRCGVNVSVPGFSAPDSQGKWTGLDVDVCRAVAAAVFGDANKVEFVPLNAQQRFAAVQSGEVDLLSRNTTWTLSRDAGLKLDFGPVVFYDGQGFMVPKAMGVKSATELNGATVCVQTGTSTEQTLADWFRAKNMSFKPVVIDSFDELNKAFFAGRCDVYTTDRSGLASIRKTMSGKPDDYVILPETISKEPLAPAWRHGDNEWGDVVRWSVTALIEAEELGINSANVDAQASSGNPAVARFLGTTHGLGAALGLSDKWAYDIVKQVGNYGEVYQRNIREPLELARDLNALWTAGGLLYAIPVR</sequence>
<dbReference type="RefSeq" id="WP_132544830.1">
    <property type="nucleotide sequence ID" value="NZ_SLWY01000020.1"/>
</dbReference>
<dbReference type="EMBL" id="SLWY01000020">
    <property type="protein sequence ID" value="TCO79269.1"/>
    <property type="molecule type" value="Genomic_DNA"/>
</dbReference>
<dbReference type="InterPro" id="IPR018313">
    <property type="entry name" value="SBP_3_CS"/>
</dbReference>
<accession>A0A4R2L5G5</accession>
<dbReference type="PANTHER" id="PTHR30085">
    <property type="entry name" value="AMINO ACID ABC TRANSPORTER PERMEASE"/>
    <property type="match status" value="1"/>
</dbReference>
<reference evidence="7 8" key="1">
    <citation type="submission" date="2019-03" db="EMBL/GenBank/DDBJ databases">
        <title>Genomic Encyclopedia of Type Strains, Phase IV (KMG-IV): sequencing the most valuable type-strain genomes for metagenomic binning, comparative biology and taxonomic classification.</title>
        <authorList>
            <person name="Goeker M."/>
        </authorList>
    </citation>
    <scope>NUCLEOTIDE SEQUENCE [LARGE SCALE GENOMIC DNA]</scope>
    <source>
        <strain evidence="7 8">DSM 25287</strain>
    </source>
</reference>
<feature type="signal peptide" evidence="5">
    <location>
        <begin position="1"/>
        <end position="26"/>
    </location>
</feature>
<dbReference type="GO" id="GO:0006865">
    <property type="term" value="P:amino acid transport"/>
    <property type="evidence" value="ECO:0007669"/>
    <property type="project" value="TreeGrafter"/>
</dbReference>
<dbReference type="OrthoDB" id="9777941at2"/>
<name>A0A4R2L5G5_9GAMM</name>
<evidence type="ECO:0000256" key="3">
    <source>
        <dbReference type="ARBA" id="ARBA00022729"/>
    </source>
</evidence>
<dbReference type="InterPro" id="IPR051455">
    <property type="entry name" value="Bact_solute-bind_prot3"/>
</dbReference>
<dbReference type="Pfam" id="PF00497">
    <property type="entry name" value="SBP_bac_3"/>
    <property type="match status" value="1"/>
</dbReference>
<dbReference type="Gene3D" id="3.40.190.10">
    <property type="entry name" value="Periplasmic binding protein-like II"/>
    <property type="match status" value="2"/>
</dbReference>
<dbReference type="PANTHER" id="PTHR30085:SF7">
    <property type="entry name" value="AMINO-ACID ABC TRANSPORTER-BINDING PROTEIN YHDW-RELATED"/>
    <property type="match status" value="1"/>
</dbReference>
<dbReference type="PROSITE" id="PS01039">
    <property type="entry name" value="SBP_BACTERIAL_3"/>
    <property type="match status" value="1"/>
</dbReference>
<dbReference type="SUPFAM" id="SSF53850">
    <property type="entry name" value="Periplasmic binding protein-like II"/>
    <property type="match status" value="1"/>
</dbReference>
<proteinExistence type="inferred from homology"/>
<evidence type="ECO:0000256" key="4">
    <source>
        <dbReference type="RuleBase" id="RU003744"/>
    </source>
</evidence>
<organism evidence="7 8">
    <name type="scientific">Plasticicumulans lactativorans</name>
    <dbReference type="NCBI Taxonomy" id="1133106"/>
    <lineage>
        <taxon>Bacteria</taxon>
        <taxon>Pseudomonadati</taxon>
        <taxon>Pseudomonadota</taxon>
        <taxon>Gammaproteobacteria</taxon>
        <taxon>Candidatus Competibacteraceae</taxon>
        <taxon>Plasticicumulans</taxon>
    </lineage>
</organism>
<evidence type="ECO:0000313" key="7">
    <source>
        <dbReference type="EMBL" id="TCO79269.1"/>
    </source>
</evidence>
<protein>
    <submittedName>
        <fullName evidence="7">General L-amino acid transport system substrate-binding protein</fullName>
    </submittedName>
</protein>
<keyword evidence="8" id="KW-1185">Reference proteome</keyword>
<feature type="chain" id="PRO_5020577983" evidence="5">
    <location>
        <begin position="27"/>
        <end position="341"/>
    </location>
</feature>
<comment type="caution">
    <text evidence="7">The sequence shown here is derived from an EMBL/GenBank/DDBJ whole genome shotgun (WGS) entry which is preliminary data.</text>
</comment>
<keyword evidence="2" id="KW-0813">Transport</keyword>
<dbReference type="CDD" id="cd13692">
    <property type="entry name" value="PBP2_BztA"/>
    <property type="match status" value="1"/>
</dbReference>
<keyword evidence="3 5" id="KW-0732">Signal</keyword>
<evidence type="ECO:0000256" key="1">
    <source>
        <dbReference type="ARBA" id="ARBA00010333"/>
    </source>
</evidence>
<gene>
    <name evidence="7" type="ORF">EV699_12047</name>
</gene>
<comment type="similarity">
    <text evidence="1 4">Belongs to the bacterial solute-binding protein 3 family.</text>
</comment>
<feature type="domain" description="Solute-binding protein family 3/N-terminal" evidence="6">
    <location>
        <begin position="38"/>
        <end position="268"/>
    </location>
</feature>
<dbReference type="SMART" id="SM00062">
    <property type="entry name" value="PBPb"/>
    <property type="match status" value="1"/>
</dbReference>